<evidence type="ECO:0000313" key="11">
    <source>
        <dbReference type="Proteomes" id="UP001165395"/>
    </source>
</evidence>
<gene>
    <name evidence="8 10" type="primary">cmk</name>
    <name evidence="10" type="ORF">LIN78_02590</name>
</gene>
<organism evidence="10 11">
    <name type="scientific">Leeia speluncae</name>
    <dbReference type="NCBI Taxonomy" id="2884804"/>
    <lineage>
        <taxon>Bacteria</taxon>
        <taxon>Pseudomonadati</taxon>
        <taxon>Pseudomonadota</taxon>
        <taxon>Betaproteobacteria</taxon>
        <taxon>Neisseriales</taxon>
        <taxon>Leeiaceae</taxon>
        <taxon>Leeia</taxon>
    </lineage>
</organism>
<comment type="caution">
    <text evidence="10">The sequence shown here is derived from an EMBL/GenBank/DDBJ whole genome shotgun (WGS) entry which is preliminary data.</text>
</comment>
<reference evidence="10" key="1">
    <citation type="submission" date="2021-10" db="EMBL/GenBank/DDBJ databases">
        <title>The complete genome sequence of Leeia sp. TBRC 13508.</title>
        <authorList>
            <person name="Charoenyingcharoen P."/>
            <person name="Yukphan P."/>
        </authorList>
    </citation>
    <scope>NUCLEOTIDE SEQUENCE</scope>
    <source>
        <strain evidence="10">TBRC 13508</strain>
    </source>
</reference>
<dbReference type="Pfam" id="PF02224">
    <property type="entry name" value="Cytidylate_kin"/>
    <property type="match status" value="1"/>
</dbReference>
<dbReference type="HAMAP" id="MF_00238">
    <property type="entry name" value="Cytidyl_kinase_type1"/>
    <property type="match status" value="1"/>
</dbReference>
<keyword evidence="3 8" id="KW-0547">Nucleotide-binding</keyword>
<name>A0ABS8D2M8_9NEIS</name>
<evidence type="ECO:0000256" key="3">
    <source>
        <dbReference type="ARBA" id="ARBA00022741"/>
    </source>
</evidence>
<keyword evidence="11" id="KW-1185">Reference proteome</keyword>
<comment type="similarity">
    <text evidence="1 8">Belongs to the cytidylate kinase family. Type 1 subfamily.</text>
</comment>
<dbReference type="InterPro" id="IPR003136">
    <property type="entry name" value="Cytidylate_kin"/>
</dbReference>
<keyword evidence="5 8" id="KW-0067">ATP-binding</keyword>
<dbReference type="SUPFAM" id="SSF52540">
    <property type="entry name" value="P-loop containing nucleoside triphosphate hydrolases"/>
    <property type="match status" value="1"/>
</dbReference>
<feature type="binding site" evidence="8">
    <location>
        <begin position="12"/>
        <end position="20"/>
    </location>
    <ligand>
        <name>ATP</name>
        <dbReference type="ChEBI" id="CHEBI:30616"/>
    </ligand>
</feature>
<dbReference type="RefSeq" id="WP_227178161.1">
    <property type="nucleotide sequence ID" value="NZ_JAJBZT010000001.1"/>
</dbReference>
<evidence type="ECO:0000256" key="8">
    <source>
        <dbReference type="HAMAP-Rule" id="MF_00238"/>
    </source>
</evidence>
<evidence type="ECO:0000256" key="4">
    <source>
        <dbReference type="ARBA" id="ARBA00022777"/>
    </source>
</evidence>
<comment type="catalytic activity">
    <reaction evidence="6 8">
        <text>dCMP + ATP = dCDP + ADP</text>
        <dbReference type="Rhea" id="RHEA:25094"/>
        <dbReference type="ChEBI" id="CHEBI:30616"/>
        <dbReference type="ChEBI" id="CHEBI:57566"/>
        <dbReference type="ChEBI" id="CHEBI:58593"/>
        <dbReference type="ChEBI" id="CHEBI:456216"/>
        <dbReference type="EC" id="2.7.4.25"/>
    </reaction>
</comment>
<dbReference type="PANTHER" id="PTHR21299">
    <property type="entry name" value="CYTIDYLATE KINASE/PANTOATE-BETA-ALANINE LIGASE"/>
    <property type="match status" value="1"/>
</dbReference>
<evidence type="ECO:0000256" key="6">
    <source>
        <dbReference type="ARBA" id="ARBA00047615"/>
    </source>
</evidence>
<evidence type="ECO:0000259" key="9">
    <source>
        <dbReference type="Pfam" id="PF02224"/>
    </source>
</evidence>
<comment type="catalytic activity">
    <reaction evidence="7 8">
        <text>CMP + ATP = CDP + ADP</text>
        <dbReference type="Rhea" id="RHEA:11600"/>
        <dbReference type="ChEBI" id="CHEBI:30616"/>
        <dbReference type="ChEBI" id="CHEBI:58069"/>
        <dbReference type="ChEBI" id="CHEBI:60377"/>
        <dbReference type="ChEBI" id="CHEBI:456216"/>
        <dbReference type="EC" id="2.7.4.25"/>
    </reaction>
</comment>
<dbReference type="EC" id="2.7.4.25" evidence="8"/>
<feature type="domain" description="Cytidylate kinase" evidence="9">
    <location>
        <begin position="8"/>
        <end position="214"/>
    </location>
</feature>
<evidence type="ECO:0000256" key="5">
    <source>
        <dbReference type="ARBA" id="ARBA00022840"/>
    </source>
</evidence>
<protein>
    <recommendedName>
        <fullName evidence="8">Cytidylate kinase</fullName>
        <shortName evidence="8">CK</shortName>
        <ecNumber evidence="8">2.7.4.25</ecNumber>
    </recommendedName>
    <alternativeName>
        <fullName evidence="8">Cytidine monophosphate kinase</fullName>
        <shortName evidence="8">CMP kinase</shortName>
    </alternativeName>
</protein>
<keyword evidence="4 8" id="KW-0418">Kinase</keyword>
<dbReference type="PANTHER" id="PTHR21299:SF2">
    <property type="entry name" value="CYTIDYLATE KINASE"/>
    <property type="match status" value="1"/>
</dbReference>
<evidence type="ECO:0000256" key="7">
    <source>
        <dbReference type="ARBA" id="ARBA00048478"/>
    </source>
</evidence>
<evidence type="ECO:0000256" key="1">
    <source>
        <dbReference type="ARBA" id="ARBA00009427"/>
    </source>
</evidence>
<sequence>MNEPVPIIAIDGPSASGKGTVAQIVAQKLGFHFLDSGSLYRLVALTAINAGCALDDEITIAEKAKSLDVKFEQGKILLTGEDVTETIRQERIGTSASKISALPKVRDALTQRQRDFAKAPGLVADGRDMGSVIFPTAQTKIFLTASAEVRAERRYKQLITKGNSANLDDILKDIRDRDVRDSSRAVAPLKQQADALLLDTSDMTIETAVQFVLDAYLGK</sequence>
<evidence type="ECO:0000256" key="2">
    <source>
        <dbReference type="ARBA" id="ARBA00022679"/>
    </source>
</evidence>
<dbReference type="InterPro" id="IPR027417">
    <property type="entry name" value="P-loop_NTPase"/>
</dbReference>
<keyword evidence="8" id="KW-0963">Cytoplasm</keyword>
<dbReference type="NCBIfam" id="TIGR00017">
    <property type="entry name" value="cmk"/>
    <property type="match status" value="1"/>
</dbReference>
<evidence type="ECO:0000313" key="10">
    <source>
        <dbReference type="EMBL" id="MCB6182440.1"/>
    </source>
</evidence>
<proteinExistence type="inferred from homology"/>
<accession>A0ABS8D2M8</accession>
<dbReference type="CDD" id="cd02020">
    <property type="entry name" value="CMPK"/>
    <property type="match status" value="1"/>
</dbReference>
<comment type="subcellular location">
    <subcellularLocation>
        <location evidence="8">Cytoplasm</location>
    </subcellularLocation>
</comment>
<dbReference type="EMBL" id="JAJBZT010000001">
    <property type="protein sequence ID" value="MCB6182440.1"/>
    <property type="molecule type" value="Genomic_DNA"/>
</dbReference>
<keyword evidence="2 8" id="KW-0808">Transferase</keyword>
<dbReference type="Gene3D" id="3.40.50.300">
    <property type="entry name" value="P-loop containing nucleotide triphosphate hydrolases"/>
    <property type="match status" value="1"/>
</dbReference>
<dbReference type="GO" id="GO:0016301">
    <property type="term" value="F:kinase activity"/>
    <property type="evidence" value="ECO:0007669"/>
    <property type="project" value="UniProtKB-KW"/>
</dbReference>
<dbReference type="InterPro" id="IPR011994">
    <property type="entry name" value="Cytidylate_kinase_dom"/>
</dbReference>
<dbReference type="Proteomes" id="UP001165395">
    <property type="component" value="Unassembled WGS sequence"/>
</dbReference>